<protein>
    <submittedName>
        <fullName evidence="2">NAD-dependent epimerase/dehydratase family protein</fullName>
    </submittedName>
</protein>
<dbReference type="InterPro" id="IPR001509">
    <property type="entry name" value="Epimerase_deHydtase"/>
</dbReference>
<dbReference type="Gene3D" id="3.40.50.720">
    <property type="entry name" value="NAD(P)-binding Rossmann-like Domain"/>
    <property type="match status" value="1"/>
</dbReference>
<dbReference type="SUPFAM" id="SSF51735">
    <property type="entry name" value="NAD(P)-binding Rossmann-fold domains"/>
    <property type="match status" value="1"/>
</dbReference>
<name>A0ABV4KE80_9FLAO</name>
<dbReference type="PANTHER" id="PTHR43245:SF13">
    <property type="entry name" value="UDP-D-APIOSE_UDP-D-XYLOSE SYNTHASE 2"/>
    <property type="match status" value="1"/>
</dbReference>
<sequence>MQTILGANGIIGEELARELRKNYTQDIKLVGRNPTKVHPDDIIFSADLMNLQSVIEALENTSIAYLTVGLPYDSEIWLRDWKIVLENVIEACKINDCKLVYFDNTYAYPQDVSIQVESTPMLSEGKKGRGKKLAAEVLLKAIDNKKIEAVICRAPEFYGPGKTKGLTNMMVFESLRDKKEPKVFLRDDKLRTLIYTPDASKAMALIGNTADAYGQTWHLPCDDDRLTYEKFFEEISSNLGRKIKYKVLSSLMLKAAALVDKNMKETTELLPRYEIDNIFVSAKFKERFPDFKVTTYQEGIANIIKDFGIK</sequence>
<evidence type="ECO:0000313" key="3">
    <source>
        <dbReference type="Proteomes" id="UP001568894"/>
    </source>
</evidence>
<dbReference type="InterPro" id="IPR050177">
    <property type="entry name" value="Lipid_A_modif_metabolic_enz"/>
</dbReference>
<organism evidence="2 3">
    <name type="scientific">Flavobacterium frigidarium</name>
    <dbReference type="NCBI Taxonomy" id="99286"/>
    <lineage>
        <taxon>Bacteria</taxon>
        <taxon>Pseudomonadati</taxon>
        <taxon>Bacteroidota</taxon>
        <taxon>Flavobacteriia</taxon>
        <taxon>Flavobacteriales</taxon>
        <taxon>Flavobacteriaceae</taxon>
        <taxon>Flavobacterium</taxon>
    </lineage>
</organism>
<gene>
    <name evidence="2" type="ORF">QO192_11800</name>
</gene>
<dbReference type="Pfam" id="PF01370">
    <property type="entry name" value="Epimerase"/>
    <property type="match status" value="1"/>
</dbReference>
<feature type="domain" description="NAD-dependent epimerase/dehydratase" evidence="1">
    <location>
        <begin position="4"/>
        <end position="211"/>
    </location>
</feature>
<dbReference type="Proteomes" id="UP001568894">
    <property type="component" value="Unassembled WGS sequence"/>
</dbReference>
<evidence type="ECO:0000313" key="2">
    <source>
        <dbReference type="EMBL" id="MEZ7515962.1"/>
    </source>
</evidence>
<dbReference type="RefSeq" id="WP_371570814.1">
    <property type="nucleotide sequence ID" value="NZ_JASMRN010000009.1"/>
</dbReference>
<dbReference type="EMBL" id="JASMRN010000009">
    <property type="protein sequence ID" value="MEZ7515962.1"/>
    <property type="molecule type" value="Genomic_DNA"/>
</dbReference>
<reference evidence="2 3" key="1">
    <citation type="submission" date="2023-05" db="EMBL/GenBank/DDBJ databases">
        <title>Adaptations of aquatic viruses from atmosphere-close ecosystems of the Central Arctic Ocean.</title>
        <authorList>
            <person name="Rahlff J."/>
            <person name="Holmfeldt K."/>
        </authorList>
    </citation>
    <scope>NUCLEOTIDE SEQUENCE [LARGE SCALE GENOMIC DNA]</scope>
    <source>
        <strain evidence="2 3">Arc14</strain>
    </source>
</reference>
<proteinExistence type="predicted"/>
<evidence type="ECO:0000259" key="1">
    <source>
        <dbReference type="Pfam" id="PF01370"/>
    </source>
</evidence>
<dbReference type="PANTHER" id="PTHR43245">
    <property type="entry name" value="BIFUNCTIONAL POLYMYXIN RESISTANCE PROTEIN ARNA"/>
    <property type="match status" value="1"/>
</dbReference>
<keyword evidence="3" id="KW-1185">Reference proteome</keyword>
<comment type="caution">
    <text evidence="2">The sequence shown here is derived from an EMBL/GenBank/DDBJ whole genome shotgun (WGS) entry which is preliminary data.</text>
</comment>
<dbReference type="InterPro" id="IPR036291">
    <property type="entry name" value="NAD(P)-bd_dom_sf"/>
</dbReference>
<accession>A0ABV4KE80</accession>